<evidence type="ECO:0000313" key="3">
    <source>
        <dbReference type="Proteomes" id="UP000253083"/>
    </source>
</evidence>
<name>A0A395JFP0_9GAMM</name>
<organism evidence="2 3">
    <name type="scientific">Arenicella xantha</name>
    <dbReference type="NCBI Taxonomy" id="644221"/>
    <lineage>
        <taxon>Bacteria</taxon>
        <taxon>Pseudomonadati</taxon>
        <taxon>Pseudomonadota</taxon>
        <taxon>Gammaproteobacteria</taxon>
        <taxon>Arenicellales</taxon>
        <taxon>Arenicellaceae</taxon>
        <taxon>Arenicella</taxon>
    </lineage>
</organism>
<dbReference type="Proteomes" id="UP000253083">
    <property type="component" value="Unassembled WGS sequence"/>
</dbReference>
<evidence type="ECO:0000256" key="1">
    <source>
        <dbReference type="SAM" id="SignalP"/>
    </source>
</evidence>
<gene>
    <name evidence="2" type="ORF">DFR28_106110</name>
</gene>
<proteinExistence type="predicted"/>
<feature type="signal peptide" evidence="1">
    <location>
        <begin position="1"/>
        <end position="28"/>
    </location>
</feature>
<accession>A0A395JFP0</accession>
<reference evidence="2 3" key="1">
    <citation type="submission" date="2018-06" db="EMBL/GenBank/DDBJ databases">
        <title>Genomic Encyclopedia of Type Strains, Phase IV (KMG-IV): sequencing the most valuable type-strain genomes for metagenomic binning, comparative biology and taxonomic classification.</title>
        <authorList>
            <person name="Goeker M."/>
        </authorList>
    </citation>
    <scope>NUCLEOTIDE SEQUENCE [LARGE SCALE GENOMIC DNA]</scope>
    <source>
        <strain evidence="2 3">DSM 24032</strain>
    </source>
</reference>
<dbReference type="EMBL" id="QNRT01000006">
    <property type="protein sequence ID" value="RBP48623.1"/>
    <property type="molecule type" value="Genomic_DNA"/>
</dbReference>
<protein>
    <recommendedName>
        <fullName evidence="4">Secreted protein</fullName>
    </recommendedName>
</protein>
<dbReference type="RefSeq" id="WP_113955652.1">
    <property type="nucleotide sequence ID" value="NZ_QNRT01000006.1"/>
</dbReference>
<keyword evidence="1" id="KW-0732">Signal</keyword>
<comment type="caution">
    <text evidence="2">The sequence shown here is derived from an EMBL/GenBank/DDBJ whole genome shotgun (WGS) entry which is preliminary data.</text>
</comment>
<evidence type="ECO:0008006" key="4">
    <source>
        <dbReference type="Google" id="ProtNLM"/>
    </source>
</evidence>
<evidence type="ECO:0000313" key="2">
    <source>
        <dbReference type="EMBL" id="RBP48623.1"/>
    </source>
</evidence>
<dbReference type="InParanoid" id="A0A395JFP0"/>
<keyword evidence="3" id="KW-1185">Reference proteome</keyword>
<sequence length="248" mass="27327">MLVREIYKAILWPTVLCLLTFSTGNSQAQENDILDFISAIVAGLKPDAPTGPPPPPTPAGSVDIQENYVQTGYFLAGQVFNHTESNIENLRLVIHDLAGNRLDFIWEHSAKINRRIFQPGDSACFEISLFELKDRRLLAEEVSIAGVEFDFTDREKPNAWITNLRISRSSSSSVKFEGTGNVGASGLSGGSILSTSFDANGDVASCEKSEFSQGFFQPNTYFSFRVFDNHRFDEAVSFDVSLDGVPTQ</sequence>
<dbReference type="AlphaFoldDB" id="A0A395JFP0"/>
<feature type="chain" id="PRO_5017400946" description="Secreted protein" evidence="1">
    <location>
        <begin position="29"/>
        <end position="248"/>
    </location>
</feature>